<reference evidence="2" key="1">
    <citation type="submission" date="2023-07" db="EMBL/GenBank/DDBJ databases">
        <title>draft genome sequence of fig (Ficus carica).</title>
        <authorList>
            <person name="Takahashi T."/>
            <person name="Nishimura K."/>
        </authorList>
    </citation>
    <scope>NUCLEOTIDE SEQUENCE</scope>
</reference>
<keyword evidence="3" id="KW-1185">Reference proteome</keyword>
<evidence type="ECO:0000256" key="1">
    <source>
        <dbReference type="SAM" id="MobiDB-lite"/>
    </source>
</evidence>
<proteinExistence type="predicted"/>
<feature type="region of interest" description="Disordered" evidence="1">
    <location>
        <begin position="122"/>
        <end position="147"/>
    </location>
</feature>
<comment type="caution">
    <text evidence="2">The sequence shown here is derived from an EMBL/GenBank/DDBJ whole genome shotgun (WGS) entry which is preliminary data.</text>
</comment>
<evidence type="ECO:0000313" key="2">
    <source>
        <dbReference type="EMBL" id="GMN61548.1"/>
    </source>
</evidence>
<protein>
    <submittedName>
        <fullName evidence="2">Uncharacterized protein</fullName>
    </submittedName>
</protein>
<feature type="region of interest" description="Disordered" evidence="1">
    <location>
        <begin position="1"/>
        <end position="38"/>
    </location>
</feature>
<gene>
    <name evidence="2" type="ORF">TIFTF001_030637</name>
</gene>
<dbReference type="Proteomes" id="UP001187192">
    <property type="component" value="Unassembled WGS sequence"/>
</dbReference>
<name>A0AA88J010_FICCA</name>
<evidence type="ECO:0000313" key="3">
    <source>
        <dbReference type="Proteomes" id="UP001187192"/>
    </source>
</evidence>
<dbReference type="EMBL" id="BTGU01000113">
    <property type="protein sequence ID" value="GMN61548.1"/>
    <property type="molecule type" value="Genomic_DNA"/>
</dbReference>
<sequence>MHGTLVGLQHEDGAGYTQRDPKESDSLGPPHMCGPPSRLFEPQFSKEEECYCLGVEMRSSSGMSKVALAAYYSWPLATSSIATGGDVAVLQPCSWGLVLWLLEERPVLESLWMSLSFGSRAPQSREVNSGVTRGQLRSNKKSASEQQEVSSRVIGCQLQSHTKSLPKVMRVNVLMSPKMLTLVIIPLELKWIEDNSINSERVGSLSQGGPPLFIEEGPITDVERFFLVVHWGHLS</sequence>
<feature type="compositionally biased region" description="Basic and acidic residues" evidence="1">
    <location>
        <begin position="9"/>
        <end position="25"/>
    </location>
</feature>
<organism evidence="2 3">
    <name type="scientific">Ficus carica</name>
    <name type="common">Common fig</name>
    <dbReference type="NCBI Taxonomy" id="3494"/>
    <lineage>
        <taxon>Eukaryota</taxon>
        <taxon>Viridiplantae</taxon>
        <taxon>Streptophyta</taxon>
        <taxon>Embryophyta</taxon>
        <taxon>Tracheophyta</taxon>
        <taxon>Spermatophyta</taxon>
        <taxon>Magnoliopsida</taxon>
        <taxon>eudicotyledons</taxon>
        <taxon>Gunneridae</taxon>
        <taxon>Pentapetalae</taxon>
        <taxon>rosids</taxon>
        <taxon>fabids</taxon>
        <taxon>Rosales</taxon>
        <taxon>Moraceae</taxon>
        <taxon>Ficeae</taxon>
        <taxon>Ficus</taxon>
    </lineage>
</organism>
<accession>A0AA88J010</accession>
<feature type="compositionally biased region" description="Polar residues" evidence="1">
    <location>
        <begin position="122"/>
        <end position="137"/>
    </location>
</feature>
<dbReference type="AlphaFoldDB" id="A0AA88J010"/>